<feature type="region of interest" description="Disordered" evidence="2">
    <location>
        <begin position="852"/>
        <end position="887"/>
    </location>
</feature>
<dbReference type="EMBL" id="JRHA01000002">
    <property type="protein sequence ID" value="PQK10244.1"/>
    <property type="molecule type" value="Genomic_DNA"/>
</dbReference>
<organism evidence="3 4">
    <name type="scientific">Beauveria bassiana</name>
    <name type="common">White muscardine disease fungus</name>
    <name type="synonym">Tritirachium shiotae</name>
    <dbReference type="NCBI Taxonomy" id="176275"/>
    <lineage>
        <taxon>Eukaryota</taxon>
        <taxon>Fungi</taxon>
        <taxon>Dikarya</taxon>
        <taxon>Ascomycota</taxon>
        <taxon>Pezizomycotina</taxon>
        <taxon>Sordariomycetes</taxon>
        <taxon>Hypocreomycetidae</taxon>
        <taxon>Hypocreales</taxon>
        <taxon>Cordycipitaceae</taxon>
        <taxon>Beauveria</taxon>
    </lineage>
</organism>
<reference evidence="3 4" key="1">
    <citation type="submission" date="2016-07" db="EMBL/GenBank/DDBJ databases">
        <title>Comparative genomics of the entomopathogenic fungus Beauveria bassiana.</title>
        <authorList>
            <person name="Valero Jimenez C.A."/>
            <person name="Zwaan B.J."/>
            <person name="Van Kan J.A."/>
            <person name="Takken W."/>
            <person name="Debets A.J."/>
            <person name="Schoustra S.E."/>
            <person name="Koenraadt C.J."/>
        </authorList>
    </citation>
    <scope>NUCLEOTIDE SEQUENCE [LARGE SCALE GENOMIC DNA]</scope>
    <source>
        <strain evidence="3 4">ARSEF 8028</strain>
    </source>
</reference>
<evidence type="ECO:0000256" key="2">
    <source>
        <dbReference type="SAM" id="MobiDB-lite"/>
    </source>
</evidence>
<feature type="compositionally biased region" description="Basic and acidic residues" evidence="2">
    <location>
        <begin position="852"/>
        <end position="867"/>
    </location>
</feature>
<feature type="coiled-coil region" evidence="1">
    <location>
        <begin position="626"/>
        <end position="660"/>
    </location>
</feature>
<evidence type="ECO:0000313" key="3">
    <source>
        <dbReference type="EMBL" id="PQK10244.1"/>
    </source>
</evidence>
<name>A0A2S7Y2G5_BEABA</name>
<dbReference type="InterPro" id="IPR022198">
    <property type="entry name" value="DUF3723"/>
</dbReference>
<evidence type="ECO:0000256" key="1">
    <source>
        <dbReference type="SAM" id="Coils"/>
    </source>
</evidence>
<gene>
    <name evidence="3" type="ORF">BB8028_0002g05680</name>
</gene>
<evidence type="ECO:0000313" key="4">
    <source>
        <dbReference type="Proteomes" id="UP000237441"/>
    </source>
</evidence>
<dbReference type="OrthoDB" id="4868072at2759"/>
<proteinExistence type="predicted"/>
<dbReference type="Pfam" id="PF12520">
    <property type="entry name" value="DUF3723"/>
    <property type="match status" value="1"/>
</dbReference>
<protein>
    <submittedName>
        <fullName evidence="3">Uncharacterized protein</fullName>
    </submittedName>
</protein>
<comment type="caution">
    <text evidence="3">The sequence shown here is derived from an EMBL/GenBank/DDBJ whole genome shotgun (WGS) entry which is preliminary data.</text>
</comment>
<accession>A0A2S7Y2G5</accession>
<keyword evidence="1" id="KW-0175">Coiled coil</keyword>
<feature type="coiled-coil region" evidence="1">
    <location>
        <begin position="745"/>
        <end position="793"/>
    </location>
</feature>
<sequence length="1084" mass="122123">MARARFAAVTRRIREEKSLKYIGAAAIRLDHLFFPNSEGPDHKNVKRLVKLFQGQHGCSPGETQNRIPAIISEPELQDALAISKLSREELVASGDRFARLNFPAGFRLECLRGEDRVRAASEALNSPEPRWVVDLYAADISGEAKRDLAEEYASEKTPADGEFYYKIREYQGVFGQENSRCENTWKARLGATSDSGHKKNRLDQILTDPRFCVAFDAFHHLPVLYGDLKLSLVNKMTSMGCHEESLHYLKHIKDFWYSVFDGNESAMRKFDRSSLEALQLMAPGACEKQARDLHARIRSGEILGAFAEAERERLWIKIFNATVDYRVPSLHSFFEDRKYLEDAAHCIKRLLSVERHKTIRPALELAYPDVDEQSPECLVQVSGSSFKWVATDGADHFDLAYRQLWLYARRHFEDMPPEREQIVAGHKTAEVDEMVLFDFASFAHKLGFRTTEIEKLLQGNPDRQIARRLLMTARKPELFHFDDIESSISAVTDVMKAARPIRNGQALDEDEHEVVADGKTAKQCGRPLVSDHTRDKPFMFLDKLHTSIPRQNTKLSSFFIQRSIYFAFFGKDILISCDAMQTAPEVQGVYDISMDIEPTSETPVRPPQARAQTEIDQRGMEYQTKLRNVQSEAADAESRLESLLAKEQHQREQLAGLEDAIAARAADSAAMQKELQDKVDSLKQREVGQVIRLESLAANEQEELARIKQLEQSGADLGGEIQLDRIATYLEAPTEDEIAGGTERLLQVSAQLSEKQNEVNRLEEMERHKRLVIGQLEEEEARLRSSIDDLAVRVRRLTADEQAKATSIAAMEKQHQSTNNKLVEKELGLRQTIDFLEVCRERLEGQIKAATEKAATEKAATEEKELLSRAGLGGEVTSNPAGEGSMDDEDALQVTERGQSFADDISSVSVEGSEVEKELNGAVRLEHLIRNAFDSKEDHPAVTEDTPLPLFSRSLPVASDSQLGVPMGDQAEKIIQARSAASTEPEEGGKVRIAFKILDKGKWIVDREVVVDAEDPSEVQRSAIKYLQRDMGIFSNKNRVLTAETCFERVRSNGTNAIYVVPQWAVETSRPWGGERPAKRTKIK</sequence>
<dbReference type="AlphaFoldDB" id="A0A2S7Y2G5"/>
<dbReference type="Proteomes" id="UP000237441">
    <property type="component" value="Unassembled WGS sequence"/>
</dbReference>